<dbReference type="EMBL" id="CP060807">
    <property type="protein sequence ID" value="QNP27183.1"/>
    <property type="molecule type" value="Genomic_DNA"/>
</dbReference>
<dbReference type="AlphaFoldDB" id="A0A7M2UK72"/>
<dbReference type="PANTHER" id="PTHR43792:SF1">
    <property type="entry name" value="N-ACETYLTRANSFERASE DOMAIN-CONTAINING PROTEIN"/>
    <property type="match status" value="1"/>
</dbReference>
<sequence length="192" mass="22388">MAPRLPVSLRRREEMILPLTTPRLLLRRFRTEDLPSFSHYRNLPEVARFQSWTHYGMTEATAFYEQQHSLAFAEDESWFQLAVEIQANGALAGDVGIHFFDQGRQAELGMTFSPTYQHQGYAREAMRAVMALLFEQLAHHRLMAVVDTRNSGAIKLLEGLGFRREAHYRQNIFFKGEWGDEYLYALLRSEYP</sequence>
<name>A0A7M2UK72_KLEVA</name>
<accession>A0A7M2UK72</accession>
<feature type="domain" description="N-acetyltransferase" evidence="1">
    <location>
        <begin position="24"/>
        <end position="189"/>
    </location>
</feature>
<gene>
    <name evidence="2" type="ORF">IAP99_12995</name>
</gene>
<dbReference type="GO" id="GO:0016747">
    <property type="term" value="F:acyltransferase activity, transferring groups other than amino-acyl groups"/>
    <property type="evidence" value="ECO:0007669"/>
    <property type="project" value="InterPro"/>
</dbReference>
<dbReference type="InterPro" id="IPR051531">
    <property type="entry name" value="N-acetyltransferase"/>
</dbReference>
<reference evidence="2 3" key="1">
    <citation type="submission" date="2020-08" db="EMBL/GenBank/DDBJ databases">
        <title>Complete genome sequence of Klebsiella pneumoniae KP2757.</title>
        <authorList>
            <person name="Zhang X."/>
        </authorList>
    </citation>
    <scope>NUCLEOTIDE SEQUENCE [LARGE SCALE GENOMIC DNA]</scope>
    <source>
        <strain evidence="2 3">KP2757</strain>
    </source>
</reference>
<dbReference type="Pfam" id="PF13302">
    <property type="entry name" value="Acetyltransf_3"/>
    <property type="match status" value="1"/>
</dbReference>
<dbReference type="Gene3D" id="3.40.630.30">
    <property type="match status" value="1"/>
</dbReference>
<dbReference type="SUPFAM" id="SSF55729">
    <property type="entry name" value="Acyl-CoA N-acyltransferases (Nat)"/>
    <property type="match status" value="1"/>
</dbReference>
<dbReference type="PANTHER" id="PTHR43792">
    <property type="entry name" value="GNAT FAMILY, PUTATIVE (AFU_ORTHOLOGUE AFUA_3G00765)-RELATED-RELATED"/>
    <property type="match status" value="1"/>
</dbReference>
<organism evidence="2 3">
    <name type="scientific">Klebsiella variicola</name>
    <dbReference type="NCBI Taxonomy" id="244366"/>
    <lineage>
        <taxon>Bacteria</taxon>
        <taxon>Pseudomonadati</taxon>
        <taxon>Pseudomonadota</taxon>
        <taxon>Gammaproteobacteria</taxon>
        <taxon>Enterobacterales</taxon>
        <taxon>Enterobacteriaceae</taxon>
        <taxon>Klebsiella/Raoultella group</taxon>
        <taxon>Klebsiella</taxon>
        <taxon>Klebsiella pneumoniae complex</taxon>
    </lineage>
</organism>
<dbReference type="InterPro" id="IPR000182">
    <property type="entry name" value="GNAT_dom"/>
</dbReference>
<dbReference type="RefSeq" id="WP_162708825.1">
    <property type="nucleotide sequence ID" value="NZ_BIKO01000003.1"/>
</dbReference>
<evidence type="ECO:0000259" key="1">
    <source>
        <dbReference type="PROSITE" id="PS51186"/>
    </source>
</evidence>
<evidence type="ECO:0000313" key="3">
    <source>
        <dbReference type="Proteomes" id="UP000516181"/>
    </source>
</evidence>
<proteinExistence type="predicted"/>
<evidence type="ECO:0000313" key="2">
    <source>
        <dbReference type="EMBL" id="QNP27183.1"/>
    </source>
</evidence>
<dbReference type="PROSITE" id="PS51186">
    <property type="entry name" value="GNAT"/>
    <property type="match status" value="1"/>
</dbReference>
<keyword evidence="2" id="KW-0808">Transferase</keyword>
<dbReference type="InterPro" id="IPR016181">
    <property type="entry name" value="Acyl_CoA_acyltransferase"/>
</dbReference>
<protein>
    <submittedName>
        <fullName evidence="2">GNAT family N-acetyltransferase</fullName>
    </submittedName>
</protein>
<dbReference type="Proteomes" id="UP000516181">
    <property type="component" value="Chromosome"/>
</dbReference>